<dbReference type="AlphaFoldDB" id="A0A254UIN0"/>
<reference evidence="2" key="1">
    <citation type="submission" date="2018-10" db="EMBL/GenBank/DDBJ databases">
        <title>FDA dAtabase for Regulatory Grade micrObial Sequences (FDA-ARGOS): Supporting development and validation of Infectious Disease Dx tests.</title>
        <authorList>
            <person name="Kerrigan L."/>
            <person name="Tallon L."/>
            <person name="Sadzewicz L."/>
            <person name="Sengamalay N."/>
            <person name="Ott S."/>
            <person name="Godinez A."/>
            <person name="Nagaraj S."/>
            <person name="Vavikolanu K."/>
            <person name="Nadendla S."/>
            <person name="George J."/>
            <person name="Sichtig H."/>
        </authorList>
    </citation>
    <scope>NUCLEOTIDE SEQUENCE [LARGE SCALE GENOMIC DNA]</scope>
    <source>
        <strain evidence="2">FDAARGOS_311</strain>
    </source>
</reference>
<protein>
    <submittedName>
        <fullName evidence="1">Putative NAD(P)H quinone oxidoreductase, PIG3 family protein</fullName>
    </submittedName>
</protein>
<gene>
    <name evidence="1" type="ORF">CAN33_0032040</name>
</gene>
<comment type="caution">
    <text evidence="1">The sequence shown here is derived from an EMBL/GenBank/DDBJ whole genome shotgun (WGS) entry which is preliminary data.</text>
</comment>
<dbReference type="VEuPathDB" id="FungiDB:An11g08780"/>
<evidence type="ECO:0000313" key="1">
    <source>
        <dbReference type="EMBL" id="TPR04899.1"/>
    </source>
</evidence>
<name>A0A254UIN0_ASPNG</name>
<dbReference type="VEuPathDB" id="FungiDB:ATCC64974_93610"/>
<dbReference type="OrthoDB" id="4573177at2759"/>
<accession>A0A254UIN0</accession>
<dbReference type="Proteomes" id="UP000197666">
    <property type="component" value="Unassembled WGS sequence"/>
</dbReference>
<organism evidence="1 2">
    <name type="scientific">Aspergillus niger</name>
    <dbReference type="NCBI Taxonomy" id="5061"/>
    <lineage>
        <taxon>Eukaryota</taxon>
        <taxon>Fungi</taxon>
        <taxon>Dikarya</taxon>
        <taxon>Ascomycota</taxon>
        <taxon>Pezizomycotina</taxon>
        <taxon>Eurotiomycetes</taxon>
        <taxon>Eurotiomycetidae</taxon>
        <taxon>Eurotiales</taxon>
        <taxon>Aspergillaceae</taxon>
        <taxon>Aspergillus</taxon>
        <taxon>Aspergillus subgen. Circumdati</taxon>
    </lineage>
</organism>
<sequence length="271" mass="31215">MSHMRPFGILPQNKTPDYEVRLLLEPAEILTPSIQLTNDVQSTFNMQPSATKESIEFFDTPTKEIFEAGWSVSARKVQGEDTIEFMYKHHYPITNNDIDSTLTHANRHGFNNEPTGDSREFKAQVEWGYANKVLSMASKKKLDEFLADELDFPPADSMRQMLSTEAPNKFRHWKIHDWGTYALQRSIIYGPILVDRYSGSWDNKPINLEVWYMVNPSASRTDYIVEVSCKTNNRASALSKQRRLVDELKSKGWLVDEDLRKTEAILDAYAV</sequence>
<dbReference type="EMBL" id="NKJJ02000002">
    <property type="protein sequence ID" value="TPR04899.1"/>
    <property type="molecule type" value="Genomic_DNA"/>
</dbReference>
<dbReference type="VEuPathDB" id="FungiDB:ASPNIDRAFT2_179205"/>
<dbReference type="VEuPathDB" id="FungiDB:M747DRAFT_242778"/>
<evidence type="ECO:0000313" key="2">
    <source>
        <dbReference type="Proteomes" id="UP000197666"/>
    </source>
</evidence>
<proteinExistence type="predicted"/>